<dbReference type="Proteomes" id="UP000179797">
    <property type="component" value="Unassembled WGS sequence"/>
</dbReference>
<accession>A0A1S1Z2R9</accession>
<dbReference type="SUPFAM" id="SSF56349">
    <property type="entry name" value="DNA breaking-rejoining enzymes"/>
    <property type="match status" value="1"/>
</dbReference>
<dbReference type="InterPro" id="IPR013762">
    <property type="entry name" value="Integrase-like_cat_sf"/>
</dbReference>
<evidence type="ECO:0000256" key="1">
    <source>
        <dbReference type="ARBA" id="ARBA00008857"/>
    </source>
</evidence>
<dbReference type="AlphaFoldDB" id="A0A1S1Z2R9"/>
<evidence type="ECO:0000256" key="2">
    <source>
        <dbReference type="ARBA" id="ARBA00022908"/>
    </source>
</evidence>
<dbReference type="InterPro" id="IPR011010">
    <property type="entry name" value="DNA_brk_join_enz"/>
</dbReference>
<dbReference type="PROSITE" id="PS51900">
    <property type="entry name" value="CB"/>
    <property type="match status" value="1"/>
</dbReference>
<protein>
    <recommendedName>
        <fullName evidence="10">Tyr recombinase domain-containing protein</fullName>
    </recommendedName>
</protein>
<keyword evidence="9" id="KW-1185">Reference proteome</keyword>
<keyword evidence="4" id="KW-0233">DNA recombination</keyword>
<dbReference type="PANTHER" id="PTHR30349:SF64">
    <property type="entry name" value="PROPHAGE INTEGRASE INTD-RELATED"/>
    <property type="match status" value="1"/>
</dbReference>
<dbReference type="InterPro" id="IPR044068">
    <property type="entry name" value="CB"/>
</dbReference>
<dbReference type="InterPro" id="IPR025269">
    <property type="entry name" value="SAM-like_dom"/>
</dbReference>
<dbReference type="Pfam" id="PF00589">
    <property type="entry name" value="Phage_integrase"/>
    <property type="match status" value="1"/>
</dbReference>
<dbReference type="Pfam" id="PF13102">
    <property type="entry name" value="Phage_int_SAM_5"/>
    <property type="match status" value="1"/>
</dbReference>
<dbReference type="InterPro" id="IPR010998">
    <property type="entry name" value="Integrase_recombinase_N"/>
</dbReference>
<evidence type="ECO:0000256" key="4">
    <source>
        <dbReference type="ARBA" id="ARBA00023172"/>
    </source>
</evidence>
<dbReference type="InterPro" id="IPR035386">
    <property type="entry name" value="Arm-DNA-bind_5"/>
</dbReference>
<dbReference type="Gene3D" id="1.10.150.130">
    <property type="match status" value="1"/>
</dbReference>
<dbReference type="OrthoDB" id="1098628at2"/>
<organism evidence="8 9">
    <name type="scientific">Flammeovirga pacifica</name>
    <dbReference type="NCBI Taxonomy" id="915059"/>
    <lineage>
        <taxon>Bacteria</taxon>
        <taxon>Pseudomonadati</taxon>
        <taxon>Bacteroidota</taxon>
        <taxon>Cytophagia</taxon>
        <taxon>Cytophagales</taxon>
        <taxon>Flammeovirgaceae</taxon>
        <taxon>Flammeovirga</taxon>
    </lineage>
</organism>
<dbReference type="STRING" id="915059.NH26_14090"/>
<dbReference type="GO" id="GO:0003677">
    <property type="term" value="F:DNA binding"/>
    <property type="evidence" value="ECO:0007669"/>
    <property type="project" value="UniProtKB-UniRule"/>
</dbReference>
<dbReference type="EMBL" id="JRYR02000001">
    <property type="protein sequence ID" value="OHX67395.1"/>
    <property type="molecule type" value="Genomic_DNA"/>
</dbReference>
<evidence type="ECO:0000256" key="5">
    <source>
        <dbReference type="PROSITE-ProRule" id="PRU01248"/>
    </source>
</evidence>
<reference evidence="8 9" key="1">
    <citation type="journal article" date="2012" name="Int. J. Syst. Evol. Microbiol.">
        <title>Flammeovirga pacifica sp. nov., isolated from deep-sea sediment.</title>
        <authorList>
            <person name="Xu H."/>
            <person name="Fu Y."/>
            <person name="Yang N."/>
            <person name="Ding Z."/>
            <person name="Lai Q."/>
            <person name="Zeng R."/>
        </authorList>
    </citation>
    <scope>NUCLEOTIDE SEQUENCE [LARGE SCALE GENOMIC DNA]</scope>
    <source>
        <strain evidence="9">DSM 24597 / LMG 26175 / WPAGA1</strain>
    </source>
</reference>
<evidence type="ECO:0000256" key="3">
    <source>
        <dbReference type="ARBA" id="ARBA00023125"/>
    </source>
</evidence>
<dbReference type="InterPro" id="IPR002104">
    <property type="entry name" value="Integrase_catalytic"/>
</dbReference>
<keyword evidence="2" id="KW-0229">DNA integration</keyword>
<dbReference type="GO" id="GO:0015074">
    <property type="term" value="P:DNA integration"/>
    <property type="evidence" value="ECO:0007669"/>
    <property type="project" value="UniProtKB-KW"/>
</dbReference>
<proteinExistence type="inferred from homology"/>
<dbReference type="PROSITE" id="PS51898">
    <property type="entry name" value="TYR_RECOMBINASE"/>
    <property type="match status" value="1"/>
</dbReference>
<evidence type="ECO:0000259" key="7">
    <source>
        <dbReference type="PROSITE" id="PS51900"/>
    </source>
</evidence>
<feature type="domain" description="Core-binding (CB)" evidence="7">
    <location>
        <begin position="103"/>
        <end position="192"/>
    </location>
</feature>
<comment type="similarity">
    <text evidence="1">Belongs to the 'phage' integrase family.</text>
</comment>
<dbReference type="InterPro" id="IPR050090">
    <property type="entry name" value="Tyrosine_recombinase_XerCD"/>
</dbReference>
<dbReference type="PANTHER" id="PTHR30349">
    <property type="entry name" value="PHAGE INTEGRASE-RELATED"/>
    <property type="match status" value="1"/>
</dbReference>
<gene>
    <name evidence="8" type="ORF">NH26_14090</name>
</gene>
<name>A0A1S1Z2R9_FLAPC</name>
<evidence type="ECO:0000259" key="6">
    <source>
        <dbReference type="PROSITE" id="PS51898"/>
    </source>
</evidence>
<keyword evidence="3 5" id="KW-0238">DNA-binding</keyword>
<dbReference type="Gene3D" id="1.10.443.10">
    <property type="entry name" value="Intergrase catalytic core"/>
    <property type="match status" value="1"/>
</dbReference>
<evidence type="ECO:0000313" key="8">
    <source>
        <dbReference type="EMBL" id="OHX67395.1"/>
    </source>
</evidence>
<dbReference type="RefSeq" id="WP_044229044.1">
    <property type="nucleotide sequence ID" value="NZ_JRYR02000001.1"/>
</dbReference>
<feature type="domain" description="Tyr recombinase" evidence="6">
    <location>
        <begin position="216"/>
        <end position="388"/>
    </location>
</feature>
<evidence type="ECO:0000313" key="9">
    <source>
        <dbReference type="Proteomes" id="UP000179797"/>
    </source>
</evidence>
<dbReference type="GO" id="GO:0006310">
    <property type="term" value="P:DNA recombination"/>
    <property type="evidence" value="ECO:0007669"/>
    <property type="project" value="UniProtKB-KW"/>
</dbReference>
<dbReference type="Pfam" id="PF17293">
    <property type="entry name" value="Arm-DNA-bind_5"/>
    <property type="match status" value="1"/>
</dbReference>
<evidence type="ECO:0008006" key="10">
    <source>
        <dbReference type="Google" id="ProtNLM"/>
    </source>
</evidence>
<sequence length="395" mass="46372">MRAAFSSRKVKDKNVSINCRVVIGNDRSSLFSTKLIVPQKNWDGKNQQVKGRDYKHENNTLNLINLEIKDLINQYRAEHGKLPTSNEVKDLFLKINNQTSTYTNVSSALEKFIQIKKKEVKPQSMRSIITRLNYFKTFIKNQNYEGTRLDALNRYFIEEYIDFLNDYRKDNGEPLNKNTLRRAVTDIFQFSYVMAKKGFIKYDVFGVCEAPKGEPSKFTYLNDSEIKTIEHYEFSSKTLSKYRDYLMFMYETGFHYKEMQNFDTRIHTYISESGMKMISIEREKSQRQTCILPFSKEAENILLKYGEHHMPKVSLNCINRYFKEIAKVIGIEKDFTSKIGRKSFATKWLNLGVSKEAVAKMCGHKDSRVTEEHYMRVQDTKIIREVTEAMKVGQL</sequence>
<comment type="caution">
    <text evidence="8">The sequence shown here is derived from an EMBL/GenBank/DDBJ whole genome shotgun (WGS) entry which is preliminary data.</text>
</comment>